<dbReference type="PANTHER" id="PTHR42683">
    <property type="entry name" value="ALDEHYDE REDUCTASE"/>
    <property type="match status" value="1"/>
</dbReference>
<accession>A0A818Q038</accession>
<dbReference type="PROSITE" id="PS00059">
    <property type="entry name" value="ADH_ZINC"/>
    <property type="match status" value="1"/>
</dbReference>
<dbReference type="Proteomes" id="UP000663851">
    <property type="component" value="Unassembled WGS sequence"/>
</dbReference>
<evidence type="ECO:0000256" key="5">
    <source>
        <dbReference type="RuleBase" id="RU361277"/>
    </source>
</evidence>
<comment type="caution">
    <text evidence="7">The sequence shown here is derived from an EMBL/GenBank/DDBJ whole genome shotgun (WGS) entry which is preliminary data.</text>
</comment>
<evidence type="ECO:0000313" key="8">
    <source>
        <dbReference type="EMBL" id="CAF4270180.1"/>
    </source>
</evidence>
<dbReference type="InterPro" id="IPR013154">
    <property type="entry name" value="ADH-like_N"/>
</dbReference>
<dbReference type="InterPro" id="IPR036291">
    <property type="entry name" value="NAD(P)-bd_dom_sf"/>
</dbReference>
<comment type="similarity">
    <text evidence="5">Belongs to the zinc-containing alcohol dehydrogenase family.</text>
</comment>
<name>A0A818Q038_9BILA</name>
<organism evidence="7 9">
    <name type="scientific">Rotaria socialis</name>
    <dbReference type="NCBI Taxonomy" id="392032"/>
    <lineage>
        <taxon>Eukaryota</taxon>
        <taxon>Metazoa</taxon>
        <taxon>Spiralia</taxon>
        <taxon>Gnathifera</taxon>
        <taxon>Rotifera</taxon>
        <taxon>Eurotatoria</taxon>
        <taxon>Bdelloidea</taxon>
        <taxon>Philodinida</taxon>
        <taxon>Philodinidae</taxon>
        <taxon>Rotaria</taxon>
    </lineage>
</organism>
<feature type="domain" description="Enoyl reductase (ER)" evidence="6">
    <location>
        <begin position="23"/>
        <end position="353"/>
    </location>
</feature>
<reference evidence="7" key="1">
    <citation type="submission" date="2021-02" db="EMBL/GenBank/DDBJ databases">
        <authorList>
            <person name="Nowell W R."/>
        </authorList>
    </citation>
    <scope>NUCLEOTIDE SEQUENCE</scope>
</reference>
<keyword evidence="3 5" id="KW-0862">Zinc</keyword>
<dbReference type="SMART" id="SM00829">
    <property type="entry name" value="PKS_ER"/>
    <property type="match status" value="1"/>
</dbReference>
<dbReference type="InterPro" id="IPR011032">
    <property type="entry name" value="GroES-like_sf"/>
</dbReference>
<dbReference type="EMBL" id="CAJOBO010000675">
    <property type="protein sequence ID" value="CAF4270180.1"/>
    <property type="molecule type" value="Genomic_DNA"/>
</dbReference>
<dbReference type="GO" id="GO:0008270">
    <property type="term" value="F:zinc ion binding"/>
    <property type="evidence" value="ECO:0007669"/>
    <property type="project" value="InterPro"/>
</dbReference>
<keyword evidence="2 5" id="KW-0479">Metal-binding</keyword>
<evidence type="ECO:0000313" key="7">
    <source>
        <dbReference type="EMBL" id="CAF3633542.1"/>
    </source>
</evidence>
<evidence type="ECO:0000313" key="9">
    <source>
        <dbReference type="Proteomes" id="UP000663833"/>
    </source>
</evidence>
<evidence type="ECO:0000256" key="1">
    <source>
        <dbReference type="ARBA" id="ARBA00001947"/>
    </source>
</evidence>
<dbReference type="Pfam" id="PF08240">
    <property type="entry name" value="ADH_N"/>
    <property type="match status" value="1"/>
</dbReference>
<dbReference type="Gene3D" id="3.40.50.720">
    <property type="entry name" value="NAD(P)-binding Rossmann-like Domain"/>
    <property type="match status" value="1"/>
</dbReference>
<dbReference type="Gene3D" id="3.90.180.10">
    <property type="entry name" value="Medium-chain alcohol dehydrogenases, catalytic domain"/>
    <property type="match status" value="1"/>
</dbReference>
<evidence type="ECO:0000256" key="4">
    <source>
        <dbReference type="ARBA" id="ARBA00023002"/>
    </source>
</evidence>
<dbReference type="SUPFAM" id="SSF50129">
    <property type="entry name" value="GroES-like"/>
    <property type="match status" value="1"/>
</dbReference>
<dbReference type="SUPFAM" id="SSF51735">
    <property type="entry name" value="NAD(P)-binding Rossmann-fold domains"/>
    <property type="match status" value="1"/>
</dbReference>
<dbReference type="AlphaFoldDB" id="A0A818Q038"/>
<dbReference type="EMBL" id="CAJNYD010004800">
    <property type="protein sequence ID" value="CAF3633542.1"/>
    <property type="molecule type" value="Genomic_DNA"/>
</dbReference>
<dbReference type="InterPro" id="IPR020843">
    <property type="entry name" value="ER"/>
</dbReference>
<dbReference type="GO" id="GO:0016616">
    <property type="term" value="F:oxidoreductase activity, acting on the CH-OH group of donors, NAD or NADP as acceptor"/>
    <property type="evidence" value="ECO:0007669"/>
    <property type="project" value="InterPro"/>
</dbReference>
<dbReference type="InterPro" id="IPR013149">
    <property type="entry name" value="ADH-like_C"/>
</dbReference>
<evidence type="ECO:0000256" key="2">
    <source>
        <dbReference type="ARBA" id="ARBA00022723"/>
    </source>
</evidence>
<gene>
    <name evidence="8" type="ORF">HFQ381_LOCUS11620</name>
    <name evidence="7" type="ORF">LUA448_LOCUS32047</name>
</gene>
<evidence type="ECO:0000256" key="3">
    <source>
        <dbReference type="ARBA" id="ARBA00022833"/>
    </source>
</evidence>
<dbReference type="CDD" id="cd05283">
    <property type="entry name" value="CAD1"/>
    <property type="match status" value="1"/>
</dbReference>
<sequence>MISSRKNISTIPAKGWAAYEPVGSFSLFEFERRSLNDSDVLIRIYFCGICHTDIHEAQNDWNVAKYPMVPGHEITGIVEQVGSDVKRFQIGDPVGVGCLVDSCRTCLPCQTNLEQHCTAGATYTYNGIEMDRKIPTYGGYSNLIVVTEHFVCLIPKNLPLDGAAPLLCAGTTTYSALRRYNVIKDTHIGIIGLGGLGHIALKLAVAMGAHVTVIALSESQRNDAIRLGAKGFIVSNDQETLKKAEGTLNFIIDTVPVPHNVSALLQLLAFEGVFCMIGISSKPIEIAPLDLVMKRLTIWGSLISGMRETQEMLNFCGQNEITCDIELIEATPNMIKTAFERILKGDVKYRFVLDMKNAFK</sequence>
<evidence type="ECO:0000259" key="6">
    <source>
        <dbReference type="SMART" id="SM00829"/>
    </source>
</evidence>
<comment type="cofactor">
    <cofactor evidence="1 5">
        <name>Zn(2+)</name>
        <dbReference type="ChEBI" id="CHEBI:29105"/>
    </cofactor>
</comment>
<dbReference type="FunFam" id="3.40.50.720:FF:000022">
    <property type="entry name" value="Cinnamyl alcohol dehydrogenase"/>
    <property type="match status" value="1"/>
</dbReference>
<dbReference type="Pfam" id="PF00107">
    <property type="entry name" value="ADH_zinc_N"/>
    <property type="match status" value="1"/>
</dbReference>
<dbReference type="InterPro" id="IPR002328">
    <property type="entry name" value="ADH_Zn_CS"/>
</dbReference>
<protein>
    <recommendedName>
        <fullName evidence="6">Enoyl reductase (ER) domain-containing protein</fullName>
    </recommendedName>
</protein>
<dbReference type="Proteomes" id="UP000663833">
    <property type="component" value="Unassembled WGS sequence"/>
</dbReference>
<dbReference type="InterPro" id="IPR047109">
    <property type="entry name" value="CAD-like"/>
</dbReference>
<keyword evidence="4" id="KW-0560">Oxidoreductase</keyword>
<proteinExistence type="inferred from homology"/>